<dbReference type="InterPro" id="IPR043751">
    <property type="entry name" value="DUF5696"/>
</dbReference>
<dbReference type="RefSeq" id="WP_212693076.1">
    <property type="nucleotide sequence ID" value="NZ_CP058561.1"/>
</dbReference>
<sequence length="755" mass="87511">MKNKKIKHIFAYLVIGVLLLLAVKKCFEKAPDRISMETYNYTDVIVNDEEVMKQVDEYDSTIPDTFKRVAENDQLELFLDKESIAIAVRNKVNGYTWYSYDVDMNMEEKKLSKEMTNYMKSGISVITYDKFTPGRRTVLDEDVNKTYQKRENGFTVTIDFIQPKIKFDFIVEIKGGDLITSIPRESIEEYNDKLWTPGNDDVSINEIVVYPFLGSTTEKEDGYIVIPDGSGAIIRLDETPKYATGYVAPVYGKDLGYANTLSFGSESFSVKPLESVVLPIYGIIHDENDTGVLVIAESGASYATYNYVSKNVSTKYYQSYFTYNYRTTYSQFQSRIDEEQHVLGFQEEPNKFDLVQRYVFLNGDKADYVGVAKEYRDFLTKQYGFTKKEKNKKDKIPLKIDFINNEVEMGTFNLENVKATSYNQAKDIVKSFIDKGDTNLNVTFKTYLLDKQAYRFQVFKELGGKKDFKSVLNYFKDNDVKFNYYMNYARTNHKKTKFTASKMSRQDLSVRNDKSQVYNYLNDPKYFMDFAKSDMNNLRKYHIDSLAFDGFTGSLFTHYDKGTIGYSNEGMKYIKNLMTYFNDNNIETNIYRGDAYLYPYMTDYYETPICSSNLMFIDRTIPLVSLVASGNMDMYSPYMNFSSNDDEAILKLIEYGVYPAFILTGEPTYSIKYSNSSNVYVSQNKYLEERIDNYYDKVNDALNHVIGSELINHTYIDDNVVMTEYANGKKIIINYNDSDYIYKDITIKGKGFVVI</sequence>
<name>A0A8J8M9L8_9FIRM</name>
<accession>A0A8J8M9L8</accession>
<gene>
    <name evidence="1" type="ORF">HYG85_08085</name>
</gene>
<proteinExistence type="predicted"/>
<evidence type="ECO:0000313" key="2">
    <source>
        <dbReference type="Proteomes" id="UP000677305"/>
    </source>
</evidence>
<dbReference type="EMBL" id="CP058561">
    <property type="protein sequence ID" value="QUH28878.1"/>
    <property type="molecule type" value="Genomic_DNA"/>
</dbReference>
<dbReference type="KEGG" id="vgu:HYG85_08085"/>
<evidence type="ECO:0000313" key="1">
    <source>
        <dbReference type="EMBL" id="QUH28878.1"/>
    </source>
</evidence>
<dbReference type="Pfam" id="PF18952">
    <property type="entry name" value="DUF5696"/>
    <property type="match status" value="1"/>
</dbReference>
<dbReference type="AlphaFoldDB" id="A0A8J8M9L8"/>
<protein>
    <submittedName>
        <fullName evidence="1">Uncharacterized protein</fullName>
    </submittedName>
</protein>
<dbReference type="Proteomes" id="UP000677305">
    <property type="component" value="Chromosome"/>
</dbReference>
<keyword evidence="2" id="KW-1185">Reference proteome</keyword>
<reference evidence="1 2" key="1">
    <citation type="submission" date="2020-07" db="EMBL/GenBank/DDBJ databases">
        <title>Vallitalea guaymasensis genome.</title>
        <authorList>
            <person name="Postec A."/>
        </authorList>
    </citation>
    <scope>NUCLEOTIDE SEQUENCE [LARGE SCALE GENOMIC DNA]</scope>
    <source>
        <strain evidence="1 2">Ra1766G1</strain>
    </source>
</reference>
<organism evidence="1 2">
    <name type="scientific">Vallitalea guaymasensis</name>
    <dbReference type="NCBI Taxonomy" id="1185412"/>
    <lineage>
        <taxon>Bacteria</taxon>
        <taxon>Bacillati</taxon>
        <taxon>Bacillota</taxon>
        <taxon>Clostridia</taxon>
        <taxon>Lachnospirales</taxon>
        <taxon>Vallitaleaceae</taxon>
        <taxon>Vallitalea</taxon>
    </lineage>
</organism>